<feature type="binding site" evidence="18">
    <location>
        <position position="445"/>
    </location>
    <ligand>
        <name>2-[(2R,5Z)-2-carboxy-4-methylthiazol-5(2H)-ylidene]ethyl phosphate</name>
        <dbReference type="ChEBI" id="CHEBI:62899"/>
    </ligand>
</feature>
<dbReference type="PANTHER" id="PTHR20858:SF17">
    <property type="entry name" value="HYDROXYMETHYLPYRIMIDINE_PHOSPHOMETHYLPYRIMIDINE KINASE THI20-RELATED"/>
    <property type="match status" value="1"/>
</dbReference>
<evidence type="ECO:0000256" key="16">
    <source>
        <dbReference type="ARBA" id="ARBA00047851"/>
    </source>
</evidence>
<comment type="pathway">
    <text evidence="3">Cofactor biosynthesis; thiamine diphosphate biosynthesis; 4-amino-2-methyl-5-diphosphomethylpyrimidine from 5-amino-1-(5-phospho-D-ribosyl)imidazole: step 3/3.</text>
</comment>
<dbReference type="SUPFAM" id="SSF53613">
    <property type="entry name" value="Ribokinase-like"/>
    <property type="match status" value="1"/>
</dbReference>
<dbReference type="InterPro" id="IPR034291">
    <property type="entry name" value="TMP_synthase"/>
</dbReference>
<proteinExistence type="inferred from homology"/>
<comment type="function">
    <text evidence="18">Condenses 4-methyl-5-(beta-hydroxyethyl)thiazole monophosphate (THZ-P) and 2-methyl-4-amino-5-hydroxymethyl pyrimidine pyrophosphate (HMP-PP) to form thiamine monophosphate (TMP).</text>
</comment>
<evidence type="ECO:0000256" key="1">
    <source>
        <dbReference type="ARBA" id="ARBA00000151"/>
    </source>
</evidence>
<comment type="caution">
    <text evidence="21">The sequence shown here is derived from an EMBL/GenBank/DDBJ whole genome shotgun (WGS) entry which is preliminary data.</text>
</comment>
<reference evidence="21 22" key="1">
    <citation type="submission" date="2020-02" db="EMBL/GenBank/DDBJ databases">
        <title>Fructobacillus sp. isolated from paper mulberry of Taiwan.</title>
        <authorList>
            <person name="Lin S.-T."/>
        </authorList>
    </citation>
    <scope>NUCLEOTIDE SEQUENCE [LARGE SCALE GENOMIC DNA]</scope>
    <source>
        <strain evidence="21 22">M1-10</strain>
    </source>
</reference>
<feature type="domain" description="Pyridoxamine kinase/Phosphomethylpyrimidine kinase" evidence="20">
    <location>
        <begin position="17"/>
        <end position="261"/>
    </location>
</feature>
<gene>
    <name evidence="21" type="primary">thiD</name>
    <name evidence="18" type="synonym">thiE</name>
    <name evidence="21" type="ORF">G6R27_01265</name>
</gene>
<dbReference type="InterPro" id="IPR022998">
    <property type="entry name" value="ThiamineP_synth_TenI"/>
</dbReference>
<dbReference type="PANTHER" id="PTHR20858">
    <property type="entry name" value="PHOSPHOMETHYLPYRIMIDINE KINASE"/>
    <property type="match status" value="1"/>
</dbReference>
<comment type="cofactor">
    <cofactor evidence="18">
        <name>Mg(2+)</name>
        <dbReference type="ChEBI" id="CHEBI:18420"/>
    </cofactor>
    <text evidence="18">Binds 1 Mg(2+) ion per subunit.</text>
</comment>
<evidence type="ECO:0000256" key="14">
    <source>
        <dbReference type="ARBA" id="ARBA00037917"/>
    </source>
</evidence>
<feature type="domain" description="Thiamine phosphate synthase/TenI" evidence="19">
    <location>
        <begin position="294"/>
        <end position="468"/>
    </location>
</feature>
<dbReference type="EMBL" id="JAAMFI010000001">
    <property type="protein sequence ID" value="MBS9334665.1"/>
    <property type="molecule type" value="Genomic_DNA"/>
</dbReference>
<feature type="binding site" evidence="18">
    <location>
        <begin position="414"/>
        <end position="416"/>
    </location>
    <ligand>
        <name>2-[(2R,5Z)-2-carboxy-4-methylthiazol-5(2H)-ylidene]ethyl phosphate</name>
        <dbReference type="ChEBI" id="CHEBI:62899"/>
    </ligand>
</feature>
<evidence type="ECO:0000256" key="18">
    <source>
        <dbReference type="HAMAP-Rule" id="MF_00097"/>
    </source>
</evidence>
<feature type="binding site" evidence="18">
    <location>
        <position position="386"/>
    </location>
    <ligand>
        <name>4-amino-2-methyl-5-(diphosphooxymethyl)pyrimidine</name>
        <dbReference type="ChEBI" id="CHEBI:57841"/>
    </ligand>
</feature>
<keyword evidence="11 18" id="KW-0460">Magnesium</keyword>
<evidence type="ECO:0000256" key="5">
    <source>
        <dbReference type="ARBA" id="ARBA00009879"/>
    </source>
</evidence>
<name>A0ABS5QNN3_9LACO</name>
<dbReference type="NCBIfam" id="TIGR00693">
    <property type="entry name" value="thiE"/>
    <property type="match status" value="1"/>
</dbReference>
<evidence type="ECO:0000259" key="20">
    <source>
        <dbReference type="Pfam" id="PF08543"/>
    </source>
</evidence>
<comment type="catalytic activity">
    <reaction evidence="1">
        <text>4-amino-5-hydroxymethyl-2-methylpyrimidine + ATP = 4-amino-2-methyl-5-(phosphooxymethyl)pyrimidine + ADP + H(+)</text>
        <dbReference type="Rhea" id="RHEA:23096"/>
        <dbReference type="ChEBI" id="CHEBI:15378"/>
        <dbReference type="ChEBI" id="CHEBI:16892"/>
        <dbReference type="ChEBI" id="CHEBI:30616"/>
        <dbReference type="ChEBI" id="CHEBI:58354"/>
        <dbReference type="ChEBI" id="CHEBI:456216"/>
        <dbReference type="EC" id="2.7.1.49"/>
    </reaction>
</comment>
<protein>
    <recommendedName>
        <fullName evidence="18">Thiamine-phosphate synthase</fullName>
        <shortName evidence="18">TP synthase</shortName>
        <shortName evidence="18">TPS</shortName>
        <ecNumber evidence="18">2.5.1.3</ecNumber>
    </recommendedName>
    <alternativeName>
        <fullName evidence="18">Thiamine-phosphate pyrophosphorylase</fullName>
        <shortName evidence="18">TMP pyrophosphorylase</shortName>
        <shortName evidence="18">TMP-PPase</shortName>
    </alternativeName>
</protein>
<dbReference type="InterPro" id="IPR004399">
    <property type="entry name" value="HMP/HMP-P_kinase_dom"/>
</dbReference>
<feature type="binding site" evidence="18">
    <location>
        <position position="368"/>
    </location>
    <ligand>
        <name>Mg(2+)</name>
        <dbReference type="ChEBI" id="CHEBI:18420"/>
    </ligand>
</feature>
<evidence type="ECO:0000256" key="17">
    <source>
        <dbReference type="ARBA" id="ARBA00047883"/>
    </source>
</evidence>
<dbReference type="SUPFAM" id="SSF51391">
    <property type="entry name" value="Thiamin phosphate synthase"/>
    <property type="match status" value="1"/>
</dbReference>
<dbReference type="HAMAP" id="MF_00097">
    <property type="entry name" value="TMP_synthase"/>
    <property type="match status" value="1"/>
</dbReference>
<comment type="catalytic activity">
    <reaction evidence="17 18">
        <text>2-[(2R,5Z)-2-carboxy-4-methylthiazol-5(2H)-ylidene]ethyl phosphate + 4-amino-2-methyl-5-(diphosphooxymethyl)pyrimidine + 2 H(+) = thiamine phosphate + CO2 + diphosphate</text>
        <dbReference type="Rhea" id="RHEA:47844"/>
        <dbReference type="ChEBI" id="CHEBI:15378"/>
        <dbReference type="ChEBI" id="CHEBI:16526"/>
        <dbReference type="ChEBI" id="CHEBI:33019"/>
        <dbReference type="ChEBI" id="CHEBI:37575"/>
        <dbReference type="ChEBI" id="CHEBI:57841"/>
        <dbReference type="ChEBI" id="CHEBI:62899"/>
        <dbReference type="EC" id="2.5.1.3"/>
    </reaction>
</comment>
<accession>A0ABS5QNN3</accession>
<keyword evidence="10" id="KW-0067">ATP-binding</keyword>
<dbReference type="InterPro" id="IPR013785">
    <property type="entry name" value="Aldolase_TIM"/>
</dbReference>
<feature type="binding site" evidence="18">
    <location>
        <position position="348"/>
    </location>
    <ligand>
        <name>4-amino-2-methyl-5-(diphosphooxymethyl)pyrimidine</name>
        <dbReference type="ChEBI" id="CHEBI:57841"/>
    </ligand>
</feature>
<evidence type="ECO:0000256" key="2">
    <source>
        <dbReference type="ARBA" id="ARBA00000565"/>
    </source>
</evidence>
<feature type="binding site" evidence="18">
    <location>
        <begin position="465"/>
        <end position="466"/>
    </location>
    <ligand>
        <name>2-[(2R,5Z)-2-carboxy-4-methylthiazol-5(2H)-ylidene]ethyl phosphate</name>
        <dbReference type="ChEBI" id="CHEBI:62899"/>
    </ligand>
</feature>
<comment type="similarity">
    <text evidence="5">Belongs to the ThiD family.</text>
</comment>
<dbReference type="RefSeq" id="WP_213819276.1">
    <property type="nucleotide sequence ID" value="NZ_JAAMFI010000001.1"/>
</dbReference>
<dbReference type="GO" id="GO:0008902">
    <property type="term" value="F:hydroxymethylpyrimidine kinase activity"/>
    <property type="evidence" value="ECO:0007669"/>
    <property type="project" value="UniProtKB-EC"/>
</dbReference>
<dbReference type="Pfam" id="PF08543">
    <property type="entry name" value="Phos_pyr_kin"/>
    <property type="match status" value="1"/>
</dbReference>
<keyword evidence="6 18" id="KW-0808">Transferase</keyword>
<evidence type="ECO:0000313" key="21">
    <source>
        <dbReference type="EMBL" id="MBS9334665.1"/>
    </source>
</evidence>
<sequence>MRGSKQYPTALTIAGSDSGGGAGMQADIKTMQHFFVYSTNVVVGLTAQNTLGVQGVYPTDPVAIAAQFESVMADFRIRAAKTGALFDAVRVLEVARNVERFHMKQLVVDPVMVAKGGASLLDDKGVLAMKKELLPKALLVTPNIPEAELLAGFAIRTKADMEKAARQIQKLGVPNVLVKGGHLEGEDLLNYALLGEESFFLTGKKVDTIRKHGTGDTLSSAITAMLAQGISLKQAIVIANDYMNRIIDRPLLIGEGHGPLNQALWPNPNQRLKRSGQDFSCQLIIGLENVAFDRAKFFALVEKACLAGVTVVQYREKGVERPDFLEQLSVAKALKEICRKTKTLFFIDDNVDLAIASGADGVHVGQDDTSVQSIVRRAPELFIGLSVSTMEEFEASREDMPYLAYIGVGPVFDTTTKKDAKPAIGLNGLAVLKAAATVPVIAIGGINEKNAKAVYQAGADGVAAISSITKSKNLVKTIQQLSQSQEE</sequence>
<feature type="binding site" evidence="18">
    <location>
        <position position="417"/>
    </location>
    <ligand>
        <name>4-amino-2-methyl-5-(diphosphooxymethyl)pyrimidine</name>
        <dbReference type="ChEBI" id="CHEBI:57841"/>
    </ligand>
</feature>
<evidence type="ECO:0000256" key="7">
    <source>
        <dbReference type="ARBA" id="ARBA00022723"/>
    </source>
</evidence>
<organism evidence="21 22">
    <name type="scientific">Fructobacillus papyriferae</name>
    <dbReference type="NCBI Taxonomy" id="2713171"/>
    <lineage>
        <taxon>Bacteria</taxon>
        <taxon>Bacillati</taxon>
        <taxon>Bacillota</taxon>
        <taxon>Bacilli</taxon>
        <taxon>Lactobacillales</taxon>
        <taxon>Lactobacillaceae</taxon>
        <taxon>Fructobacillus</taxon>
    </lineage>
</organism>
<evidence type="ECO:0000313" key="22">
    <source>
        <dbReference type="Proteomes" id="UP001519418"/>
    </source>
</evidence>
<comment type="pathway">
    <text evidence="14">Cofactor biosynthesis; thiamine diphosphate biosynthesis; 4-amino-2-methyl-5-diphosphomethylpyrimidine from 5-amino-1-(5-phospho-D-ribosyl)imidazole: step 2/3.</text>
</comment>
<comment type="pathway">
    <text evidence="4 18">Cofactor biosynthesis; thiamine diphosphate biosynthesis; thiamine phosphate from 4-amino-2-methyl-5-diphosphomethylpyrimidine and 4-methyl-5-(2-phosphoethyl)-thiazole: step 1/1.</text>
</comment>
<keyword evidence="22" id="KW-1185">Reference proteome</keyword>
<dbReference type="GO" id="GO:0008972">
    <property type="term" value="F:phosphomethylpyrimidine kinase activity"/>
    <property type="evidence" value="ECO:0007669"/>
    <property type="project" value="UniProtKB-EC"/>
</dbReference>
<keyword evidence="8" id="KW-0547">Nucleotide-binding</keyword>
<dbReference type="NCBIfam" id="TIGR00097">
    <property type="entry name" value="HMP-P_kinase"/>
    <property type="match status" value="1"/>
</dbReference>
<dbReference type="InterPro" id="IPR036206">
    <property type="entry name" value="ThiamineP_synth_sf"/>
</dbReference>
<comment type="catalytic activity">
    <reaction evidence="15 18">
        <text>4-methyl-5-(2-phosphooxyethyl)-thiazole + 4-amino-2-methyl-5-(diphosphooxymethyl)pyrimidine + H(+) = thiamine phosphate + diphosphate</text>
        <dbReference type="Rhea" id="RHEA:22328"/>
        <dbReference type="ChEBI" id="CHEBI:15378"/>
        <dbReference type="ChEBI" id="CHEBI:33019"/>
        <dbReference type="ChEBI" id="CHEBI:37575"/>
        <dbReference type="ChEBI" id="CHEBI:57841"/>
        <dbReference type="ChEBI" id="CHEBI:58296"/>
        <dbReference type="EC" id="2.5.1.3"/>
    </reaction>
</comment>
<keyword evidence="12 18" id="KW-0784">Thiamine biosynthesis</keyword>
<comment type="catalytic activity">
    <reaction evidence="2">
        <text>4-amino-2-methyl-5-(phosphooxymethyl)pyrimidine + ATP = 4-amino-2-methyl-5-(diphosphooxymethyl)pyrimidine + ADP</text>
        <dbReference type="Rhea" id="RHEA:19893"/>
        <dbReference type="ChEBI" id="CHEBI:30616"/>
        <dbReference type="ChEBI" id="CHEBI:57841"/>
        <dbReference type="ChEBI" id="CHEBI:58354"/>
        <dbReference type="ChEBI" id="CHEBI:456216"/>
        <dbReference type="EC" id="2.7.4.7"/>
    </reaction>
</comment>
<dbReference type="EC" id="2.5.1.3" evidence="18"/>
<evidence type="ECO:0000256" key="6">
    <source>
        <dbReference type="ARBA" id="ARBA00022679"/>
    </source>
</evidence>
<evidence type="ECO:0000256" key="13">
    <source>
        <dbReference type="ARBA" id="ARBA00023268"/>
    </source>
</evidence>
<evidence type="ECO:0000256" key="15">
    <source>
        <dbReference type="ARBA" id="ARBA00047334"/>
    </source>
</evidence>
<dbReference type="CDD" id="cd00564">
    <property type="entry name" value="TMP_TenI"/>
    <property type="match status" value="1"/>
</dbReference>
<evidence type="ECO:0000256" key="8">
    <source>
        <dbReference type="ARBA" id="ARBA00022741"/>
    </source>
</evidence>
<evidence type="ECO:0000256" key="10">
    <source>
        <dbReference type="ARBA" id="ARBA00022840"/>
    </source>
</evidence>
<dbReference type="InterPro" id="IPR029056">
    <property type="entry name" value="Ribokinase-like"/>
</dbReference>
<feature type="binding site" evidence="18">
    <location>
        <begin position="313"/>
        <end position="317"/>
    </location>
    <ligand>
        <name>4-amino-2-methyl-5-(diphosphooxymethyl)pyrimidine</name>
        <dbReference type="ChEBI" id="CHEBI:57841"/>
    </ligand>
</feature>
<evidence type="ECO:0000256" key="11">
    <source>
        <dbReference type="ARBA" id="ARBA00022842"/>
    </source>
</evidence>
<dbReference type="Gene3D" id="3.20.20.70">
    <property type="entry name" value="Aldolase class I"/>
    <property type="match status" value="1"/>
</dbReference>
<dbReference type="CDD" id="cd01169">
    <property type="entry name" value="HMPP_kinase"/>
    <property type="match status" value="1"/>
</dbReference>
<dbReference type="Pfam" id="PF02581">
    <property type="entry name" value="TMP-TENI"/>
    <property type="match status" value="1"/>
</dbReference>
<keyword evidence="13" id="KW-0511">Multifunctional enzyme</keyword>
<evidence type="ECO:0000256" key="4">
    <source>
        <dbReference type="ARBA" id="ARBA00005165"/>
    </source>
</evidence>
<evidence type="ECO:0000259" key="19">
    <source>
        <dbReference type="Pfam" id="PF02581"/>
    </source>
</evidence>
<keyword evidence="9 21" id="KW-0418">Kinase</keyword>
<dbReference type="Proteomes" id="UP001519418">
    <property type="component" value="Unassembled WGS sequence"/>
</dbReference>
<feature type="binding site" evidence="18">
    <location>
        <position position="349"/>
    </location>
    <ligand>
        <name>Mg(2+)</name>
        <dbReference type="ChEBI" id="CHEBI:18420"/>
    </ligand>
</feature>
<evidence type="ECO:0000256" key="9">
    <source>
        <dbReference type="ARBA" id="ARBA00022777"/>
    </source>
</evidence>
<comment type="similarity">
    <text evidence="18">Belongs to the thiamine-phosphate synthase family.</text>
</comment>
<dbReference type="Gene3D" id="3.40.1190.20">
    <property type="match status" value="1"/>
</dbReference>
<keyword evidence="7 18" id="KW-0479">Metal-binding</keyword>
<dbReference type="InterPro" id="IPR013749">
    <property type="entry name" value="PM/HMP-P_kinase-1"/>
</dbReference>
<evidence type="ECO:0000256" key="3">
    <source>
        <dbReference type="ARBA" id="ARBA00004769"/>
    </source>
</evidence>
<evidence type="ECO:0000256" key="12">
    <source>
        <dbReference type="ARBA" id="ARBA00022977"/>
    </source>
</evidence>
<comment type="catalytic activity">
    <reaction evidence="16 18">
        <text>2-(2-carboxy-4-methylthiazol-5-yl)ethyl phosphate + 4-amino-2-methyl-5-(diphosphooxymethyl)pyrimidine + 2 H(+) = thiamine phosphate + CO2 + diphosphate</text>
        <dbReference type="Rhea" id="RHEA:47848"/>
        <dbReference type="ChEBI" id="CHEBI:15378"/>
        <dbReference type="ChEBI" id="CHEBI:16526"/>
        <dbReference type="ChEBI" id="CHEBI:33019"/>
        <dbReference type="ChEBI" id="CHEBI:37575"/>
        <dbReference type="ChEBI" id="CHEBI:57841"/>
        <dbReference type="ChEBI" id="CHEBI:62890"/>
        <dbReference type="EC" id="2.5.1.3"/>
    </reaction>
</comment>